<protein>
    <recommendedName>
        <fullName evidence="4">TIGR03067 domain-containing protein</fullName>
    </recommendedName>
</protein>
<reference evidence="2 3" key="1">
    <citation type="journal article" date="2018" name="Nat. Biotechnol.">
        <title>A standardized bacterial taxonomy based on genome phylogeny substantially revises the tree of life.</title>
        <authorList>
            <person name="Parks D.H."/>
            <person name="Chuvochina M."/>
            <person name="Waite D.W."/>
            <person name="Rinke C."/>
            <person name="Skarshewski A."/>
            <person name="Chaumeil P.A."/>
            <person name="Hugenholtz P."/>
        </authorList>
    </citation>
    <scope>NUCLEOTIDE SEQUENCE [LARGE SCALE GENOMIC DNA]</scope>
    <source>
        <strain evidence="2">UBA8844</strain>
    </source>
</reference>
<sequence length="131" mass="13625">MIRRLTTSAAIICAATTIAISAAVAAPRLFADLSGKWNVNIATPDQARTSLMTLTHKGDSLSGQTESSELGVSPLKGVVKGDSVFFGFAIDMGGQQIVINGAAVMKGEHNMEGLLDVSGMGAFPFNAARQR</sequence>
<dbReference type="EMBL" id="DPIY01000010">
    <property type="protein sequence ID" value="HCT57899.1"/>
    <property type="molecule type" value="Genomic_DNA"/>
</dbReference>
<evidence type="ECO:0008006" key="4">
    <source>
        <dbReference type="Google" id="ProtNLM"/>
    </source>
</evidence>
<evidence type="ECO:0000313" key="2">
    <source>
        <dbReference type="EMBL" id="HCT57899.1"/>
    </source>
</evidence>
<organism evidence="2 3">
    <name type="scientific">Gemmatimonas aurantiaca</name>
    <dbReference type="NCBI Taxonomy" id="173480"/>
    <lineage>
        <taxon>Bacteria</taxon>
        <taxon>Pseudomonadati</taxon>
        <taxon>Gemmatimonadota</taxon>
        <taxon>Gemmatimonadia</taxon>
        <taxon>Gemmatimonadales</taxon>
        <taxon>Gemmatimonadaceae</taxon>
        <taxon>Gemmatimonas</taxon>
    </lineage>
</organism>
<evidence type="ECO:0000256" key="1">
    <source>
        <dbReference type="SAM" id="SignalP"/>
    </source>
</evidence>
<accession>A0A3D4V9V1</accession>
<dbReference type="Proteomes" id="UP000264071">
    <property type="component" value="Unassembled WGS sequence"/>
</dbReference>
<dbReference type="AlphaFoldDB" id="A0A3D4V9V1"/>
<evidence type="ECO:0000313" key="3">
    <source>
        <dbReference type="Proteomes" id="UP000264071"/>
    </source>
</evidence>
<name>A0A3D4V9V1_9BACT</name>
<proteinExistence type="predicted"/>
<comment type="caution">
    <text evidence="2">The sequence shown here is derived from an EMBL/GenBank/DDBJ whole genome shotgun (WGS) entry which is preliminary data.</text>
</comment>
<feature type="signal peptide" evidence="1">
    <location>
        <begin position="1"/>
        <end position="25"/>
    </location>
</feature>
<keyword evidence="1" id="KW-0732">Signal</keyword>
<gene>
    <name evidence="2" type="ORF">DGD08_11915</name>
</gene>
<feature type="chain" id="PRO_5017727318" description="TIGR03067 domain-containing protein" evidence="1">
    <location>
        <begin position="26"/>
        <end position="131"/>
    </location>
</feature>